<dbReference type="InterPro" id="IPR011856">
    <property type="entry name" value="tRNA_endonuc-like_dom_sf"/>
</dbReference>
<evidence type="ECO:0000259" key="1">
    <source>
        <dbReference type="Pfam" id="PF04471"/>
    </source>
</evidence>
<dbReference type="AlphaFoldDB" id="A0A2N7RY18"/>
<dbReference type="InterPro" id="IPR007560">
    <property type="entry name" value="Restrct_endonuc_IV_Mrr"/>
</dbReference>
<dbReference type="RefSeq" id="WP_013350360.1">
    <property type="nucleotide sequence ID" value="NZ_JABUYH010000076.1"/>
</dbReference>
<organism evidence="2 3">
    <name type="scientific">Glutamicibacter arilaitensis</name>
    <dbReference type="NCBI Taxonomy" id="256701"/>
    <lineage>
        <taxon>Bacteria</taxon>
        <taxon>Bacillati</taxon>
        <taxon>Actinomycetota</taxon>
        <taxon>Actinomycetes</taxon>
        <taxon>Micrococcales</taxon>
        <taxon>Micrococcaceae</taxon>
        <taxon>Glutamicibacter</taxon>
    </lineage>
</organism>
<proteinExistence type="predicted"/>
<name>A0A2N7RY18_9MICC</name>
<dbReference type="GO" id="GO:0009307">
    <property type="term" value="P:DNA restriction-modification system"/>
    <property type="evidence" value="ECO:0007669"/>
    <property type="project" value="InterPro"/>
</dbReference>
<dbReference type="Gene3D" id="3.40.1350.10">
    <property type="match status" value="1"/>
</dbReference>
<comment type="caution">
    <text evidence="2">The sequence shown here is derived from an EMBL/GenBank/DDBJ whole genome shotgun (WGS) entry which is preliminary data.</text>
</comment>
<evidence type="ECO:0000313" key="2">
    <source>
        <dbReference type="EMBL" id="PMQ18784.1"/>
    </source>
</evidence>
<gene>
    <name evidence="2" type="ORF">CIK84_15415</name>
</gene>
<dbReference type="PANTHER" id="PTHR30015:SF7">
    <property type="entry name" value="TYPE IV METHYL-DIRECTED RESTRICTION ENZYME ECOKMRR"/>
    <property type="match status" value="1"/>
</dbReference>
<dbReference type="InterPro" id="IPR052906">
    <property type="entry name" value="Type_IV_Methyl-Rstrct_Enzyme"/>
</dbReference>
<dbReference type="GO" id="GO:0003677">
    <property type="term" value="F:DNA binding"/>
    <property type="evidence" value="ECO:0007669"/>
    <property type="project" value="InterPro"/>
</dbReference>
<reference evidence="2 3" key="1">
    <citation type="journal article" date="2017" name="Elife">
        <title>Extensive horizontal gene transfer in cheese-associated bacteria.</title>
        <authorList>
            <person name="Bonham K.S."/>
            <person name="Wolfe B.E."/>
            <person name="Dutton R.J."/>
        </authorList>
    </citation>
    <scope>NUCLEOTIDE SEQUENCE [LARGE SCALE GENOMIC DNA]</scope>
    <source>
        <strain evidence="2 3">JB182</strain>
    </source>
</reference>
<dbReference type="EMBL" id="PNQX01000003">
    <property type="protein sequence ID" value="PMQ18784.1"/>
    <property type="molecule type" value="Genomic_DNA"/>
</dbReference>
<feature type="domain" description="Restriction endonuclease type IV Mrr" evidence="1">
    <location>
        <begin position="3"/>
        <end position="117"/>
    </location>
</feature>
<accession>A0A2N7RY18</accession>
<evidence type="ECO:0000313" key="3">
    <source>
        <dbReference type="Proteomes" id="UP000235739"/>
    </source>
</evidence>
<dbReference type="InterPro" id="IPR011335">
    <property type="entry name" value="Restrct_endonuc-II-like"/>
</dbReference>
<dbReference type="GeneID" id="303187038"/>
<dbReference type="Proteomes" id="UP000235739">
    <property type="component" value="Unassembled WGS sequence"/>
</dbReference>
<sequence>MAKAAWSEFQEAVKKVLNQQRGVCAETNKRIPGTRTHHDIDVYAKFTALGAPITWLIECKLWQTRVTKEKVLAFHKIVEETGADRGLLIAENGYQSGAFEAAENANVELVSFQDFERRVGEEVAISRLTDYISRLAVLHHRYWQHPKDVRKEYDLRLDPYSMGGSVYKHYPIRSIISIAEGVIDRIQLRLFPLKTHAATLTWPDAVIGADVIHTVAEGVDWLDANVCEMEKVMDKVERKMAENGDFKPKPGNHLYKPFLNPFSG</sequence>
<dbReference type="PANTHER" id="PTHR30015">
    <property type="entry name" value="MRR RESTRICTION SYSTEM PROTEIN"/>
    <property type="match status" value="1"/>
</dbReference>
<protein>
    <recommendedName>
        <fullName evidence="1">Restriction endonuclease type IV Mrr domain-containing protein</fullName>
    </recommendedName>
</protein>
<dbReference type="SUPFAM" id="SSF52980">
    <property type="entry name" value="Restriction endonuclease-like"/>
    <property type="match status" value="1"/>
</dbReference>
<dbReference type="GO" id="GO:0015666">
    <property type="term" value="F:restriction endodeoxyribonuclease activity"/>
    <property type="evidence" value="ECO:0007669"/>
    <property type="project" value="TreeGrafter"/>
</dbReference>
<dbReference type="Pfam" id="PF04471">
    <property type="entry name" value="Mrr_cat"/>
    <property type="match status" value="1"/>
</dbReference>